<evidence type="ECO:0000256" key="4">
    <source>
        <dbReference type="PROSITE-ProRule" id="PRU00236"/>
    </source>
</evidence>
<keyword evidence="2 6" id="KW-0808">Transferase</keyword>
<evidence type="ECO:0000313" key="7">
    <source>
        <dbReference type="Proteomes" id="UP001146670"/>
    </source>
</evidence>
<accession>A0A9X3FQW7</accession>
<gene>
    <name evidence="6" type="ORF">OW157_07490</name>
</gene>
<keyword evidence="3" id="KW-0520">NAD</keyword>
<evidence type="ECO:0000313" key="6">
    <source>
        <dbReference type="EMBL" id="MCZ0726396.1"/>
    </source>
</evidence>
<dbReference type="Gene3D" id="3.40.50.1220">
    <property type="entry name" value="TPP-binding domain"/>
    <property type="match status" value="1"/>
</dbReference>
<evidence type="ECO:0000259" key="5">
    <source>
        <dbReference type="PROSITE" id="PS50305"/>
    </source>
</evidence>
<dbReference type="CDD" id="cd01407">
    <property type="entry name" value="SIR2-fam"/>
    <property type="match status" value="1"/>
</dbReference>
<dbReference type="AlphaFoldDB" id="A0A9X3FQW7"/>
<comment type="caution">
    <text evidence="6">The sequence shown here is derived from an EMBL/GenBank/DDBJ whole genome shotgun (WGS) entry which is preliminary data.</text>
</comment>
<feature type="domain" description="Deacetylase sirtuin-type" evidence="5">
    <location>
        <begin position="1"/>
        <end position="243"/>
    </location>
</feature>
<dbReference type="PANTHER" id="PTHR11085">
    <property type="entry name" value="NAD-DEPENDENT PROTEIN DEACYLASE SIRTUIN-5, MITOCHONDRIAL-RELATED"/>
    <property type="match status" value="1"/>
</dbReference>
<dbReference type="GO" id="GO:0017136">
    <property type="term" value="F:histone deacetylase activity, NAD-dependent"/>
    <property type="evidence" value="ECO:0007669"/>
    <property type="project" value="TreeGrafter"/>
</dbReference>
<sequence length="243" mass="26901">MTKIQELKDLLQESTHLAFFGGAGVSTESGIPDFRSANGIFQQATNRLVAPEEVLSKPFFATYPSEFFDFYFKYLVYEEAQPNTCHHFLASLENKGQRVSVITQNVDNLHEQAGSQEVYHLHGKSADNYCLQCGRHYDLADLHADDQGIPRCPEDNGIVRPNIVLYGETLPESDVTGAIQALQEADLLIVAGTSLMVYPAASFLGYYQGKQMVVINKSPITVPYSNALVFQTSLGEVIQALED</sequence>
<protein>
    <recommendedName>
        <fullName evidence="1">protein acetyllysine N-acetyltransferase</fullName>
        <ecNumber evidence="1">2.3.1.286</ecNumber>
    </recommendedName>
</protein>
<dbReference type="EC" id="2.3.1.286" evidence="1"/>
<keyword evidence="7" id="KW-1185">Reference proteome</keyword>
<dbReference type="EMBL" id="JAPRFR010000004">
    <property type="protein sequence ID" value="MCZ0726396.1"/>
    <property type="molecule type" value="Genomic_DNA"/>
</dbReference>
<evidence type="ECO:0000256" key="3">
    <source>
        <dbReference type="ARBA" id="ARBA00023027"/>
    </source>
</evidence>
<dbReference type="InterPro" id="IPR003000">
    <property type="entry name" value="Sirtuin"/>
</dbReference>
<name>A0A9X3FQW7_9LACT</name>
<dbReference type="RefSeq" id="WP_268752653.1">
    <property type="nucleotide sequence ID" value="NZ_JAPRFQ010000004.1"/>
</dbReference>
<proteinExistence type="predicted"/>
<organism evidence="6 7">
    <name type="scientific">Aerococcus kribbianus</name>
    <dbReference type="NCBI Taxonomy" id="2999064"/>
    <lineage>
        <taxon>Bacteria</taxon>
        <taxon>Bacillati</taxon>
        <taxon>Bacillota</taxon>
        <taxon>Bacilli</taxon>
        <taxon>Lactobacillales</taxon>
        <taxon>Aerococcaceae</taxon>
        <taxon>Aerococcus</taxon>
    </lineage>
</organism>
<evidence type="ECO:0000256" key="1">
    <source>
        <dbReference type="ARBA" id="ARBA00012928"/>
    </source>
</evidence>
<dbReference type="GO" id="GO:0070403">
    <property type="term" value="F:NAD+ binding"/>
    <property type="evidence" value="ECO:0007669"/>
    <property type="project" value="InterPro"/>
</dbReference>
<reference evidence="6" key="1">
    <citation type="submission" date="2022-12" db="EMBL/GenBank/DDBJ databases">
        <title>Description and comparative metabolic analysis of Aerococcus sp. nov., isolated from the feces of a pig.</title>
        <authorList>
            <person name="Chang Y.-H."/>
        </authorList>
    </citation>
    <scope>NUCLEOTIDE SEQUENCE</scope>
    <source>
        <strain evidence="6">YH-aer222</strain>
    </source>
</reference>
<dbReference type="Proteomes" id="UP001146670">
    <property type="component" value="Unassembled WGS sequence"/>
</dbReference>
<dbReference type="InterPro" id="IPR026590">
    <property type="entry name" value="Ssirtuin_cat_dom"/>
</dbReference>
<dbReference type="PROSITE" id="PS50305">
    <property type="entry name" value="SIRTUIN"/>
    <property type="match status" value="1"/>
</dbReference>
<dbReference type="Pfam" id="PF02146">
    <property type="entry name" value="SIR2"/>
    <property type="match status" value="1"/>
</dbReference>
<dbReference type="InterPro" id="IPR029035">
    <property type="entry name" value="DHS-like_NAD/FAD-binding_dom"/>
</dbReference>
<dbReference type="InterPro" id="IPR050134">
    <property type="entry name" value="NAD-dep_sirtuin_deacylases"/>
</dbReference>
<dbReference type="InterPro" id="IPR026591">
    <property type="entry name" value="Sirtuin_cat_small_dom_sf"/>
</dbReference>
<dbReference type="Gene3D" id="3.30.1600.10">
    <property type="entry name" value="SIR2/SIRT2 'Small Domain"/>
    <property type="match status" value="1"/>
</dbReference>
<evidence type="ECO:0000256" key="2">
    <source>
        <dbReference type="ARBA" id="ARBA00022679"/>
    </source>
</evidence>
<dbReference type="NCBIfam" id="NF001752">
    <property type="entry name" value="PRK00481.1-1"/>
    <property type="match status" value="1"/>
</dbReference>
<dbReference type="SUPFAM" id="SSF52467">
    <property type="entry name" value="DHS-like NAD/FAD-binding domain"/>
    <property type="match status" value="1"/>
</dbReference>
<keyword evidence="6" id="KW-0012">Acyltransferase</keyword>
<comment type="caution">
    <text evidence="4">Lacks conserved residue(s) required for the propagation of feature annotation.</text>
</comment>
<dbReference type="PANTHER" id="PTHR11085:SF4">
    <property type="entry name" value="NAD-DEPENDENT PROTEIN DEACYLASE"/>
    <property type="match status" value="1"/>
</dbReference>